<organism evidence="2 3">
    <name type="scientific">Piscinibacterium candidicorallinum</name>
    <dbReference type="NCBI Taxonomy" id="1793872"/>
    <lineage>
        <taxon>Bacteria</taxon>
        <taxon>Pseudomonadati</taxon>
        <taxon>Pseudomonadota</taxon>
        <taxon>Betaproteobacteria</taxon>
        <taxon>Burkholderiales</taxon>
        <taxon>Piscinibacterium</taxon>
    </lineage>
</organism>
<dbReference type="RefSeq" id="WP_377301280.1">
    <property type="nucleotide sequence ID" value="NZ_CP180191.1"/>
</dbReference>
<evidence type="ECO:0000313" key="3">
    <source>
        <dbReference type="Proteomes" id="UP001595556"/>
    </source>
</evidence>
<evidence type="ECO:0000313" key="2">
    <source>
        <dbReference type="EMBL" id="MFC3146785.1"/>
    </source>
</evidence>
<protein>
    <submittedName>
        <fullName evidence="2">DUF1653 domain-containing protein</fullName>
    </submittedName>
</protein>
<keyword evidence="3" id="KW-1185">Reference proteome</keyword>
<dbReference type="EMBL" id="JBHRTI010000003">
    <property type="protein sequence ID" value="MFC3146785.1"/>
    <property type="molecule type" value="Genomic_DNA"/>
</dbReference>
<dbReference type="InterPro" id="IPR023387">
    <property type="entry name" value="DUF1653-like_dom"/>
</dbReference>
<comment type="caution">
    <text evidence="2">The sequence shown here is derived from an EMBL/GenBank/DDBJ whole genome shotgun (WGS) entry which is preliminary data.</text>
</comment>
<feature type="domain" description="DUF1653" evidence="1">
    <location>
        <begin position="13"/>
        <end position="73"/>
    </location>
</feature>
<gene>
    <name evidence="2" type="ORF">ACFOEN_03920</name>
</gene>
<dbReference type="Gene3D" id="2.30.30.320">
    <property type="entry name" value="DUF1653-like domain"/>
    <property type="match status" value="1"/>
</dbReference>
<dbReference type="Proteomes" id="UP001595556">
    <property type="component" value="Unassembled WGS sequence"/>
</dbReference>
<reference evidence="3" key="1">
    <citation type="journal article" date="2019" name="Int. J. Syst. Evol. Microbiol.">
        <title>The Global Catalogue of Microorganisms (GCM) 10K type strain sequencing project: providing services to taxonomists for standard genome sequencing and annotation.</title>
        <authorList>
            <consortium name="The Broad Institute Genomics Platform"/>
            <consortium name="The Broad Institute Genome Sequencing Center for Infectious Disease"/>
            <person name="Wu L."/>
            <person name="Ma J."/>
        </authorList>
    </citation>
    <scope>NUCLEOTIDE SEQUENCE [LARGE SCALE GENOMIC DNA]</scope>
    <source>
        <strain evidence="3">KCTC 52168</strain>
    </source>
</reference>
<dbReference type="InterPro" id="IPR037135">
    <property type="entry name" value="DUF1653-like_dom_sf"/>
</dbReference>
<name>A0ABV7H2T6_9BURK</name>
<accession>A0ABV7H2T6</accession>
<dbReference type="Pfam" id="PF07866">
    <property type="entry name" value="DUF1653"/>
    <property type="match status" value="1"/>
</dbReference>
<evidence type="ECO:0000259" key="1">
    <source>
        <dbReference type="Pfam" id="PF07866"/>
    </source>
</evidence>
<proteinExistence type="predicted"/>
<sequence length="85" mass="9617">MSDLNPLPTIEPGRYRHYKGKDYEVIAVARHSETHEPLVLYRPLYNDSGLWVRPFEMFVGDVEIDGLMQRRFAPIASSAAAEPGA</sequence>